<reference evidence="4" key="1">
    <citation type="journal article" date="2015" name="Nat. Genet.">
        <title>The genome and transcriptome of the zoonotic hookworm Ancylostoma ceylanicum identify infection-specific gene families.</title>
        <authorList>
            <person name="Schwarz E.M."/>
            <person name="Hu Y."/>
            <person name="Antoshechkin I."/>
            <person name="Miller M.M."/>
            <person name="Sternberg P.W."/>
            <person name="Aroian R.V."/>
        </authorList>
    </citation>
    <scope>NUCLEOTIDE SEQUENCE</scope>
    <source>
        <strain evidence="4">HY135</strain>
    </source>
</reference>
<dbReference type="SUPFAM" id="SSF56219">
    <property type="entry name" value="DNase I-like"/>
    <property type="match status" value="1"/>
</dbReference>
<dbReference type="PANTHER" id="PTHR19446">
    <property type="entry name" value="REVERSE TRANSCRIPTASES"/>
    <property type="match status" value="1"/>
</dbReference>
<gene>
    <name evidence="3" type="primary">Acey_s0002.g578</name>
    <name evidence="3" type="ORF">Y032_0002g578</name>
</gene>
<protein>
    <recommendedName>
        <fullName evidence="2">Reverse transcriptase domain-containing protein</fullName>
    </recommendedName>
</protein>
<keyword evidence="4" id="KW-1185">Reference proteome</keyword>
<dbReference type="SUPFAM" id="SSF56672">
    <property type="entry name" value="DNA/RNA polymerases"/>
    <property type="match status" value="1"/>
</dbReference>
<evidence type="ECO:0000313" key="4">
    <source>
        <dbReference type="Proteomes" id="UP000024635"/>
    </source>
</evidence>
<dbReference type="OrthoDB" id="5832464at2759"/>
<evidence type="ECO:0000259" key="2">
    <source>
        <dbReference type="PROSITE" id="PS50878"/>
    </source>
</evidence>
<comment type="caution">
    <text evidence="3">The sequence shown here is derived from an EMBL/GenBank/DDBJ whole genome shotgun (WGS) entry which is preliminary data.</text>
</comment>
<dbReference type="Gene3D" id="3.30.70.270">
    <property type="match status" value="1"/>
</dbReference>
<dbReference type="InterPro" id="IPR000477">
    <property type="entry name" value="RT_dom"/>
</dbReference>
<accession>A0A016W0B1</accession>
<organism evidence="3 4">
    <name type="scientific">Ancylostoma ceylanicum</name>
    <dbReference type="NCBI Taxonomy" id="53326"/>
    <lineage>
        <taxon>Eukaryota</taxon>
        <taxon>Metazoa</taxon>
        <taxon>Ecdysozoa</taxon>
        <taxon>Nematoda</taxon>
        <taxon>Chromadorea</taxon>
        <taxon>Rhabditida</taxon>
        <taxon>Rhabditina</taxon>
        <taxon>Rhabditomorpha</taxon>
        <taxon>Strongyloidea</taxon>
        <taxon>Ancylostomatidae</taxon>
        <taxon>Ancylostomatinae</taxon>
        <taxon>Ancylostoma</taxon>
    </lineage>
</organism>
<dbReference type="Proteomes" id="UP000024635">
    <property type="component" value="Unassembled WGS sequence"/>
</dbReference>
<dbReference type="PROSITE" id="PS50878">
    <property type="entry name" value="RT_POL"/>
    <property type="match status" value="1"/>
</dbReference>
<feature type="region of interest" description="Disordered" evidence="1">
    <location>
        <begin position="83"/>
        <end position="102"/>
    </location>
</feature>
<dbReference type="Pfam" id="PF00078">
    <property type="entry name" value="RVT_1"/>
    <property type="match status" value="1"/>
</dbReference>
<evidence type="ECO:0000313" key="3">
    <source>
        <dbReference type="EMBL" id="EYC33055.1"/>
    </source>
</evidence>
<proteinExistence type="predicted"/>
<feature type="domain" description="Reverse transcriptase" evidence="2">
    <location>
        <begin position="620"/>
        <end position="872"/>
    </location>
</feature>
<dbReference type="AlphaFoldDB" id="A0A016W0B1"/>
<dbReference type="STRING" id="53326.A0A016W0B1"/>
<name>A0A016W0B1_9BILA</name>
<evidence type="ECO:0000256" key="1">
    <source>
        <dbReference type="SAM" id="MobiDB-lite"/>
    </source>
</evidence>
<dbReference type="Gene3D" id="3.60.10.10">
    <property type="entry name" value="Endonuclease/exonuclease/phosphatase"/>
    <property type="match status" value="1"/>
</dbReference>
<dbReference type="InterPro" id="IPR043502">
    <property type="entry name" value="DNA/RNA_pol_sf"/>
</dbReference>
<dbReference type="InterPro" id="IPR043128">
    <property type="entry name" value="Rev_trsase/Diguanyl_cyclase"/>
</dbReference>
<sequence length="894" mass="102505">MVMSCRTRFLNFYTSINCSTHPIDRLLQRFGNSNQMSWQLVASASTPHIRLRGTISGLNKPNSPRIELLECLRVERQSRLPLPLPLHPRGAGEATPNIHSASPRDVDDAAAGVAIVIDVSSCDCNMATEDVEMEDVSVDQTPFPTVHLLQMVKDAQQQHGLRHADYNRYRSYCRSKLNRVRHALKFINTHKCVRRHKAKFVKRPMNELDFADERYRRNIELLSFLKQIICRETQRRIHFFSAYAPQTGCTDQAKDEFWALIDEKTAAVPPEDTVIIAGDLNGHVGATKDGYRCQGGCGYGVRNSDGERILDYAESHNLVIANTRLRKRPSHLVSFYSGSNMTQIDYVLVRCRDQELVTDAKVVPYEAIAAQHRPLICTMKITPPKQKYDERCGPSRIKWWRLKEKEDAVISRISLPPVTTVEETWQHATRMIAEVARSELGVTKANRRKIDKQTWLWTDQVKQIVREKKRLYHVYLRSKTAENWSKYREARRTAKKAVATAKAAHYEVINKELDTRDGERLVYRLAKSRKRQAEDVEKFHGINDEHGQLLMDYGKVRERWHDYFEKISTEEFTHLPILQLPPTQGPVQPITVEETEAALKQMKSGKATRPDDVAVIVEKGVPLDWQRSTTIPIWKGKGIPADCSDYRPIRLLFHSMNVFEHVLDRHIRDIVSLLTNQYGFVAKRSTTDAIHAVRLLIEKHREKQKALHIAFLDLEKAFDRVPHELIWYALRKHAVPEELVEWVRILYTRPRCQVQAPAGTSAEFPITVGVHRGSALSPLLFILVMDAVTRDLQKPALWTLLYANDVVIAAEDKYELERQTQACTDRLAQFGLRLNVTKTEYLTTDVNQIGTISVGGTDLPRTEAFKYLGSTVSFDGCFSHEVTARINGTWLKLR</sequence>
<dbReference type="InterPro" id="IPR036691">
    <property type="entry name" value="Endo/exonu/phosph_ase_sf"/>
</dbReference>
<dbReference type="EMBL" id="JARK01001338">
    <property type="protein sequence ID" value="EYC33055.1"/>
    <property type="molecule type" value="Genomic_DNA"/>
</dbReference>
<dbReference type="CDD" id="cd01650">
    <property type="entry name" value="RT_nLTR_like"/>
    <property type="match status" value="1"/>
</dbReference>